<dbReference type="AlphaFoldDB" id="A0A167K1K3"/>
<feature type="region of interest" description="Disordered" evidence="1">
    <location>
        <begin position="179"/>
        <end position="213"/>
    </location>
</feature>
<dbReference type="STRING" id="1330018.A0A167K1K3"/>
<gene>
    <name evidence="2" type="ORF">CALVIDRAFT_226617</name>
</gene>
<feature type="region of interest" description="Disordered" evidence="1">
    <location>
        <begin position="493"/>
        <end position="527"/>
    </location>
</feature>
<feature type="compositionally biased region" description="Low complexity" evidence="1">
    <location>
        <begin position="331"/>
        <end position="342"/>
    </location>
</feature>
<evidence type="ECO:0000313" key="3">
    <source>
        <dbReference type="Proteomes" id="UP000076738"/>
    </source>
</evidence>
<feature type="region of interest" description="Disordered" evidence="1">
    <location>
        <begin position="1"/>
        <end position="127"/>
    </location>
</feature>
<feature type="compositionally biased region" description="Basic and acidic residues" evidence="1">
    <location>
        <begin position="550"/>
        <end position="559"/>
    </location>
</feature>
<feature type="compositionally biased region" description="Low complexity" evidence="1">
    <location>
        <begin position="293"/>
        <end position="320"/>
    </location>
</feature>
<organism evidence="2 3">
    <name type="scientific">Calocera viscosa (strain TUFC12733)</name>
    <dbReference type="NCBI Taxonomy" id="1330018"/>
    <lineage>
        <taxon>Eukaryota</taxon>
        <taxon>Fungi</taxon>
        <taxon>Dikarya</taxon>
        <taxon>Basidiomycota</taxon>
        <taxon>Agaricomycotina</taxon>
        <taxon>Dacrymycetes</taxon>
        <taxon>Dacrymycetales</taxon>
        <taxon>Dacrymycetaceae</taxon>
        <taxon>Calocera</taxon>
    </lineage>
</organism>
<feature type="compositionally biased region" description="Basic and acidic residues" evidence="1">
    <location>
        <begin position="1"/>
        <end position="12"/>
    </location>
</feature>
<accession>A0A167K1K3</accession>
<dbReference type="EMBL" id="KV417296">
    <property type="protein sequence ID" value="KZO94155.1"/>
    <property type="molecule type" value="Genomic_DNA"/>
</dbReference>
<sequence length="613" mass="64931">MNEHVSIHHSETEEPSTYTKSILLHDDRSPSSRRTGSVDSYATSEGTSYYDDSSPNEPAPLSTVLEHEPKMNGTGLGINGGMKRDESTVTVASSPSSEIEGDAPPAEDIGEGLDAAKEPGPTTAPPLAGALASRMAYVGGALAPRAGPPSPPLLIIPGANSLPNSPDPSRITSIQARRLTIPHSMTPGNSPASPLSGRRGFSRPDIGDLPSSSSMRITPAVLLTPVVPRPLTLFPLPPVTPIIGEDAEQQARRARRIVPVLMSPGVQEDQEGGGSSSPGTSDDEGEESDGTSEEGTSTEGDARSTRSSSEGSSNIAISEGAGPPARERTESTATSWSTATAHTLRRRGSTGQPMTSIMAAMAPLTRPTTSAESDETQRPDGTPTPGPSKDMKAKERDYFTSKSPTPNAGTERSPLHTPKPKSSTRARGVTDVDGRPRPGLYHQKSQSLVDLTADTRKVILPEAAPKAPKPQTIPEDEVLVPKPVATLKRQTSLPAVNPPAYSPPHPHSVVGRSSAREEEGKEKLPTYSCGVHIEGTLQRKMEFSAPGVQARDRSGRDEPASLLPPQKVGECLPPLHLHRPAAAILLQAHHPRPLADQAYLAIRPRLSRPPRWR</sequence>
<protein>
    <submittedName>
        <fullName evidence="2">Uncharacterized protein</fullName>
    </submittedName>
</protein>
<dbReference type="Proteomes" id="UP000076738">
    <property type="component" value="Unassembled WGS sequence"/>
</dbReference>
<evidence type="ECO:0000313" key="2">
    <source>
        <dbReference type="EMBL" id="KZO94155.1"/>
    </source>
</evidence>
<name>A0A167K1K3_CALVF</name>
<feature type="compositionally biased region" description="Polar residues" evidence="1">
    <location>
        <begin position="400"/>
        <end position="410"/>
    </location>
</feature>
<feature type="region of interest" description="Disordered" evidence="1">
    <location>
        <begin position="540"/>
        <end position="567"/>
    </location>
</feature>
<evidence type="ECO:0000256" key="1">
    <source>
        <dbReference type="SAM" id="MobiDB-lite"/>
    </source>
</evidence>
<feature type="compositionally biased region" description="Acidic residues" evidence="1">
    <location>
        <begin position="281"/>
        <end position="292"/>
    </location>
</feature>
<feature type="region of interest" description="Disordered" evidence="1">
    <location>
        <begin position="261"/>
        <end position="448"/>
    </location>
</feature>
<dbReference type="OrthoDB" id="5865767at2759"/>
<reference evidence="2 3" key="1">
    <citation type="journal article" date="2016" name="Mol. Biol. Evol.">
        <title>Comparative Genomics of Early-Diverging Mushroom-Forming Fungi Provides Insights into the Origins of Lignocellulose Decay Capabilities.</title>
        <authorList>
            <person name="Nagy L.G."/>
            <person name="Riley R."/>
            <person name="Tritt A."/>
            <person name="Adam C."/>
            <person name="Daum C."/>
            <person name="Floudas D."/>
            <person name="Sun H."/>
            <person name="Yadav J.S."/>
            <person name="Pangilinan J."/>
            <person name="Larsson K.H."/>
            <person name="Matsuura K."/>
            <person name="Barry K."/>
            <person name="Labutti K."/>
            <person name="Kuo R."/>
            <person name="Ohm R.A."/>
            <person name="Bhattacharya S.S."/>
            <person name="Shirouzu T."/>
            <person name="Yoshinaga Y."/>
            <person name="Martin F.M."/>
            <person name="Grigoriev I.V."/>
            <person name="Hibbett D.S."/>
        </authorList>
    </citation>
    <scope>NUCLEOTIDE SEQUENCE [LARGE SCALE GENOMIC DNA]</scope>
    <source>
        <strain evidence="2 3">TUFC12733</strain>
    </source>
</reference>
<feature type="compositionally biased region" description="Basic and acidic residues" evidence="1">
    <location>
        <begin position="389"/>
        <end position="399"/>
    </location>
</feature>
<feature type="compositionally biased region" description="Basic and acidic residues" evidence="1">
    <location>
        <begin position="514"/>
        <end position="524"/>
    </location>
</feature>
<keyword evidence="3" id="KW-1185">Reference proteome</keyword>
<feature type="compositionally biased region" description="Pro residues" evidence="1">
    <location>
        <begin position="496"/>
        <end position="506"/>
    </location>
</feature>
<feature type="compositionally biased region" description="Polar residues" evidence="1">
    <location>
        <begin position="32"/>
        <end position="56"/>
    </location>
</feature>
<feature type="compositionally biased region" description="Polar residues" evidence="1">
    <location>
        <begin position="88"/>
        <end position="97"/>
    </location>
</feature>
<proteinExistence type="predicted"/>